<evidence type="ECO:0000259" key="8">
    <source>
        <dbReference type="PROSITE" id="PS50113"/>
    </source>
</evidence>
<dbReference type="RefSeq" id="WP_183552809.1">
    <property type="nucleotide sequence ID" value="NZ_JACHBX010000001.1"/>
</dbReference>
<evidence type="ECO:0000313" key="10">
    <source>
        <dbReference type="Proteomes" id="UP000540787"/>
    </source>
</evidence>
<keyword evidence="3" id="KW-0597">Phosphoprotein</keyword>
<dbReference type="InterPro" id="IPR000700">
    <property type="entry name" value="PAS-assoc_C"/>
</dbReference>
<dbReference type="Gene3D" id="3.30.565.10">
    <property type="entry name" value="Histidine kinase-like ATPase, C-terminal domain"/>
    <property type="match status" value="1"/>
</dbReference>
<dbReference type="Gene3D" id="3.30.450.20">
    <property type="entry name" value="PAS domain"/>
    <property type="match status" value="1"/>
</dbReference>
<keyword evidence="10" id="KW-1185">Reference proteome</keyword>
<dbReference type="PROSITE" id="PS50109">
    <property type="entry name" value="HIS_KIN"/>
    <property type="match status" value="1"/>
</dbReference>
<dbReference type="CDD" id="cd00082">
    <property type="entry name" value="HisKA"/>
    <property type="match status" value="1"/>
</dbReference>
<dbReference type="SMART" id="SM00387">
    <property type="entry name" value="HATPase_c"/>
    <property type="match status" value="1"/>
</dbReference>
<evidence type="ECO:0000256" key="5">
    <source>
        <dbReference type="ARBA" id="ARBA00022777"/>
    </source>
</evidence>
<dbReference type="PANTHER" id="PTHR43711:SF1">
    <property type="entry name" value="HISTIDINE KINASE 1"/>
    <property type="match status" value="1"/>
</dbReference>
<dbReference type="InterPro" id="IPR035965">
    <property type="entry name" value="PAS-like_dom_sf"/>
</dbReference>
<protein>
    <recommendedName>
        <fullName evidence="2">histidine kinase</fullName>
        <ecNumber evidence="2">2.7.13.3</ecNumber>
    </recommendedName>
</protein>
<dbReference type="Pfam" id="PF02518">
    <property type="entry name" value="HATPase_c"/>
    <property type="match status" value="1"/>
</dbReference>
<dbReference type="PANTHER" id="PTHR43711">
    <property type="entry name" value="TWO-COMPONENT HISTIDINE KINASE"/>
    <property type="match status" value="1"/>
</dbReference>
<evidence type="ECO:0000313" key="9">
    <source>
        <dbReference type="EMBL" id="MBB6133405.1"/>
    </source>
</evidence>
<dbReference type="GO" id="GO:0000155">
    <property type="term" value="F:phosphorelay sensor kinase activity"/>
    <property type="evidence" value="ECO:0007669"/>
    <property type="project" value="InterPro"/>
</dbReference>
<dbReference type="InterPro" id="IPR050736">
    <property type="entry name" value="Sensor_HK_Regulatory"/>
</dbReference>
<evidence type="ECO:0000256" key="4">
    <source>
        <dbReference type="ARBA" id="ARBA00022679"/>
    </source>
</evidence>
<dbReference type="SUPFAM" id="SSF47384">
    <property type="entry name" value="Homodimeric domain of signal transducing histidine kinase"/>
    <property type="match status" value="1"/>
</dbReference>
<dbReference type="NCBIfam" id="TIGR00229">
    <property type="entry name" value="sensory_box"/>
    <property type="match status" value="1"/>
</dbReference>
<dbReference type="PROSITE" id="PS50113">
    <property type="entry name" value="PAC"/>
    <property type="match status" value="1"/>
</dbReference>
<dbReference type="InterPro" id="IPR003594">
    <property type="entry name" value="HATPase_dom"/>
</dbReference>
<dbReference type="SMART" id="SM00086">
    <property type="entry name" value="PAC"/>
    <property type="match status" value="1"/>
</dbReference>
<evidence type="ECO:0000256" key="1">
    <source>
        <dbReference type="ARBA" id="ARBA00000085"/>
    </source>
</evidence>
<dbReference type="PRINTS" id="PR00344">
    <property type="entry name" value="BCTRLSENSOR"/>
</dbReference>
<dbReference type="InterPro" id="IPR013656">
    <property type="entry name" value="PAS_4"/>
</dbReference>
<dbReference type="Proteomes" id="UP000540787">
    <property type="component" value="Unassembled WGS sequence"/>
</dbReference>
<dbReference type="InterPro" id="IPR005467">
    <property type="entry name" value="His_kinase_dom"/>
</dbReference>
<feature type="domain" description="PAC" evidence="8">
    <location>
        <begin position="97"/>
        <end position="149"/>
    </location>
</feature>
<dbReference type="SMART" id="SM00388">
    <property type="entry name" value="HisKA"/>
    <property type="match status" value="1"/>
</dbReference>
<dbReference type="SUPFAM" id="SSF55874">
    <property type="entry name" value="ATPase domain of HSP90 chaperone/DNA topoisomerase II/histidine kinase"/>
    <property type="match status" value="1"/>
</dbReference>
<dbReference type="SUPFAM" id="SSF55785">
    <property type="entry name" value="PYP-like sensor domain (PAS domain)"/>
    <property type="match status" value="1"/>
</dbReference>
<name>A0A7X0CD91_9BURK</name>
<feature type="domain" description="Histidine kinase" evidence="7">
    <location>
        <begin position="160"/>
        <end position="378"/>
    </location>
</feature>
<evidence type="ECO:0000256" key="2">
    <source>
        <dbReference type="ARBA" id="ARBA00012438"/>
    </source>
</evidence>
<dbReference type="InterPro" id="IPR003661">
    <property type="entry name" value="HisK_dim/P_dom"/>
</dbReference>
<dbReference type="InterPro" id="IPR001610">
    <property type="entry name" value="PAC"/>
</dbReference>
<dbReference type="EC" id="2.7.13.3" evidence="2"/>
<dbReference type="InterPro" id="IPR036097">
    <property type="entry name" value="HisK_dim/P_sf"/>
</dbReference>
<evidence type="ECO:0000259" key="7">
    <source>
        <dbReference type="PROSITE" id="PS50109"/>
    </source>
</evidence>
<comment type="caution">
    <text evidence="9">The sequence shown here is derived from an EMBL/GenBank/DDBJ whole genome shotgun (WGS) entry which is preliminary data.</text>
</comment>
<dbReference type="InterPro" id="IPR036890">
    <property type="entry name" value="HATPase_C_sf"/>
</dbReference>
<dbReference type="InterPro" id="IPR004358">
    <property type="entry name" value="Sig_transdc_His_kin-like_C"/>
</dbReference>
<keyword evidence="6" id="KW-0902">Two-component regulatory system</keyword>
<gene>
    <name evidence="9" type="ORF">HD842_001516</name>
</gene>
<accession>A0A7X0CD91</accession>
<comment type="catalytic activity">
    <reaction evidence="1">
        <text>ATP + protein L-histidine = ADP + protein N-phospho-L-histidine.</text>
        <dbReference type="EC" id="2.7.13.3"/>
    </reaction>
</comment>
<keyword evidence="4" id="KW-0808">Transferase</keyword>
<proteinExistence type="predicted"/>
<dbReference type="InterPro" id="IPR000014">
    <property type="entry name" value="PAS"/>
</dbReference>
<dbReference type="Pfam" id="PF08448">
    <property type="entry name" value="PAS_4"/>
    <property type="match status" value="1"/>
</dbReference>
<sequence length="381" mass="40982">MNNQNTPLDGEFSELDNGWPESYAWAIEQMPCPAYCCSPNGTLVHVNAAAKRIWGDACPLLEDMRWDGFETLRSLDGELLDKTASPAAQAAAGQSPCPTELLAVCRDGQPRRIVVHAKPVFHADGAVVGALCCLTDISEQRRLQERERDAAHAREEFLAMLAHELRNPLAPIMSIAGLLQRANKDPGVAKMAGVVQRQTKQLARFIADLLDASRVDCVHTLPVEPRRCTKHEIVNLSLDAVETLVRSRNQRLIVEVDNPDAELCCDPERVAQALGNVLCNASAFTPDGEEICLRVYIEGNVLRAEVIDCGAGIAAEDLQHIFEPFERRALAPGRAPVGAGLGLTIAKGVCEAHGGSIFVRSAGPGMGTTVSMALPVAVCAA</sequence>
<evidence type="ECO:0000256" key="6">
    <source>
        <dbReference type="ARBA" id="ARBA00023012"/>
    </source>
</evidence>
<dbReference type="EMBL" id="JACHBX010000001">
    <property type="protein sequence ID" value="MBB6133405.1"/>
    <property type="molecule type" value="Genomic_DNA"/>
</dbReference>
<evidence type="ECO:0000256" key="3">
    <source>
        <dbReference type="ARBA" id="ARBA00022553"/>
    </source>
</evidence>
<keyword evidence="5" id="KW-0418">Kinase</keyword>
<dbReference type="AlphaFoldDB" id="A0A7X0CD91"/>
<reference evidence="9 10" key="1">
    <citation type="submission" date="2020-08" db="EMBL/GenBank/DDBJ databases">
        <title>The Agave Microbiome: Exploring the role of microbial communities in plant adaptations to desert environments.</title>
        <authorList>
            <person name="Partida-Martinez L.P."/>
        </authorList>
    </citation>
    <scope>NUCLEOTIDE SEQUENCE [LARGE SCALE GENOMIC DNA]</scope>
    <source>
        <strain evidence="9 10">AT3.2</strain>
    </source>
</reference>
<dbReference type="Gene3D" id="1.10.287.130">
    <property type="match status" value="1"/>
</dbReference>
<organism evidence="9 10">
    <name type="scientific">Massilia aurea</name>
    <dbReference type="NCBI Taxonomy" id="373040"/>
    <lineage>
        <taxon>Bacteria</taxon>
        <taxon>Pseudomonadati</taxon>
        <taxon>Pseudomonadota</taxon>
        <taxon>Betaproteobacteria</taxon>
        <taxon>Burkholderiales</taxon>
        <taxon>Oxalobacteraceae</taxon>
        <taxon>Telluria group</taxon>
        <taxon>Massilia</taxon>
    </lineage>
</organism>
<dbReference type="Pfam" id="PF00512">
    <property type="entry name" value="HisKA"/>
    <property type="match status" value="1"/>
</dbReference>
<dbReference type="CDD" id="cd00130">
    <property type="entry name" value="PAS"/>
    <property type="match status" value="1"/>
</dbReference>